<dbReference type="EMBL" id="CP038908">
    <property type="protein sequence ID" value="QGO07308.1"/>
    <property type="molecule type" value="Genomic_DNA"/>
</dbReference>
<proteinExistence type="inferred from homology"/>
<dbReference type="InterPro" id="IPR023346">
    <property type="entry name" value="Lysozyme-like_dom_sf"/>
</dbReference>
<evidence type="ECO:0000256" key="10">
    <source>
        <dbReference type="ARBA" id="ARBA00022676"/>
    </source>
</evidence>
<evidence type="ECO:0000256" key="21">
    <source>
        <dbReference type="ARBA" id="ARBA00049902"/>
    </source>
</evidence>
<keyword evidence="8" id="KW-0121">Carboxypeptidase</keyword>
<evidence type="ECO:0000256" key="11">
    <source>
        <dbReference type="ARBA" id="ARBA00022679"/>
    </source>
</evidence>
<comment type="function">
    <text evidence="1 23">Cell wall formation. Synthesis of cross-linked peptidoglycan from the lipid intermediates. The enzyme has a penicillin-insensitive transglycosylase N-terminal domain (formation of linear glycan strands) and a penicillin-sensitive transpeptidase C-terminal domain (cross-linking of the peptide subunits).</text>
</comment>
<keyword evidence="11 23" id="KW-0808">Transferase</keyword>
<keyword evidence="16" id="KW-0046">Antibiotic resistance</keyword>
<dbReference type="Pfam" id="PF00912">
    <property type="entry name" value="Transgly"/>
    <property type="match status" value="1"/>
</dbReference>
<evidence type="ECO:0000256" key="13">
    <source>
        <dbReference type="ARBA" id="ARBA00022960"/>
    </source>
</evidence>
<evidence type="ECO:0000256" key="2">
    <source>
        <dbReference type="ARBA" id="ARBA00004236"/>
    </source>
</evidence>
<name>A0A9Q6PWD4_PISSA</name>
<dbReference type="PANTHER" id="PTHR32282:SF11">
    <property type="entry name" value="PENICILLIN-BINDING PROTEIN 1B"/>
    <property type="match status" value="1"/>
</dbReference>
<comment type="subcellular location">
    <subcellularLocation>
        <location evidence="2">Cell membrane</location>
    </subcellularLocation>
</comment>
<dbReference type="GO" id="GO:0071555">
    <property type="term" value="P:cell wall organization"/>
    <property type="evidence" value="ECO:0007669"/>
    <property type="project" value="UniProtKB-UniRule"/>
</dbReference>
<evidence type="ECO:0000256" key="16">
    <source>
        <dbReference type="ARBA" id="ARBA00023251"/>
    </source>
</evidence>
<dbReference type="GO" id="GO:0008360">
    <property type="term" value="P:regulation of cell shape"/>
    <property type="evidence" value="ECO:0007669"/>
    <property type="project" value="UniProtKB-UniRule"/>
</dbReference>
<dbReference type="AlphaFoldDB" id="A0A9Q6PWD4"/>
<protein>
    <recommendedName>
        <fullName evidence="6 22">Penicillin-binding protein 1B</fullName>
        <shortName evidence="23">PBP-1b</shortName>
        <shortName evidence="23">PBP1b</shortName>
    </recommendedName>
    <alternativeName>
        <fullName evidence="19 23">Murein polymerase</fullName>
    </alternativeName>
</protein>
<dbReference type="GO" id="GO:0005886">
    <property type="term" value="C:plasma membrane"/>
    <property type="evidence" value="ECO:0007669"/>
    <property type="project" value="UniProtKB-SubCell"/>
</dbReference>
<dbReference type="GO" id="GO:0030288">
    <property type="term" value="C:outer membrane-bounded periplasmic space"/>
    <property type="evidence" value="ECO:0007669"/>
    <property type="project" value="TreeGrafter"/>
</dbReference>
<keyword evidence="13 23" id="KW-0133">Cell shape</keyword>
<keyword evidence="26" id="KW-1185">Reference proteome</keyword>
<keyword evidence="14 23" id="KW-0573">Peptidoglycan synthesis</keyword>
<dbReference type="Gene3D" id="3.40.710.10">
    <property type="entry name" value="DD-peptidase/beta-lactamase superfamily"/>
    <property type="match status" value="1"/>
</dbReference>
<sequence>MFFLKPRFWLSLILRLSLVFIIFVVAFVFYCNYIVTHQFDIKTAQIPAQVYAAPLELFKGATLKKEQLIYTLSRLGYHRTTKPSVPGNYIEDAGRFTIYVRTFDFWDGLRQATKIELAIENGQVSELNDAQTQKPLALFRLDPQLIGGIYPTKKGARVFVPINKMPVFLKQALLASEDRSFYQNWGISFRGIVRALVTDVLAGGYVQGGSTITQQLVKNLFLTQKKTLSRKLQGLAMAMLLTFHYSKDEILQAYMNEVYLGQNGNHGVHGFGLASLFYFGRPVSSLTLPEAATLVGIIPAPSYFNPQRHPQRALKRRNLVLQLMYQQGVISKVQLQRAQAAPLGVTMQSQWGSEAYPAFMDLVERQLQQDYSHKELVQDGLRVFTTLNPWVQTIANQVIEKRLNDLEAQYNLEQDKLEAASVIVDPVSAQVLAIVGGRDAHYDGYNRALDAKRPIGSITKPAIYLTALEQPEQYNLATPVEDAPIYIQGPDGKVWSPKNSSLISHGKVPLMTALAHSYNEASVRLGMQVGLANVLNTIRHMGIKAPIQAYPANLLGAYSLSPFQVATMYETIASGGFSMPLRAITAVTDMDGKVLGSYAINVKEQFNPAGIYLLTRAMQQVGDTGTGRLLYQILPKELNFAGKTGSSQNLRDGWFAGFTGNLLTVVWVGRDDYASSGLYGQQGAGHLWAWLMKDLHATPLNPVMPEDIEFAWVNKHTGLLSEQGCEDAVYVPFMKNYGPKFVSRCGIGDNDDGSSTVTAAGALENKGLWHWLKGLFGSQ</sequence>
<evidence type="ECO:0000256" key="12">
    <source>
        <dbReference type="ARBA" id="ARBA00022801"/>
    </source>
</evidence>
<keyword evidence="18 23" id="KW-0961">Cell wall biogenesis/degradation</keyword>
<evidence type="ECO:0000313" key="26">
    <source>
        <dbReference type="Proteomes" id="UP000422232"/>
    </source>
</evidence>
<evidence type="ECO:0000256" key="14">
    <source>
        <dbReference type="ARBA" id="ARBA00022984"/>
    </source>
</evidence>
<evidence type="ECO:0000256" key="22">
    <source>
        <dbReference type="NCBIfam" id="TIGR02071"/>
    </source>
</evidence>
<keyword evidence="17" id="KW-0511">Multifunctional enzyme</keyword>
<evidence type="ECO:0000256" key="7">
    <source>
        <dbReference type="ARBA" id="ARBA00022475"/>
    </source>
</evidence>
<dbReference type="PANTHER" id="PTHR32282">
    <property type="entry name" value="BINDING PROTEIN TRANSPEPTIDASE, PUTATIVE-RELATED"/>
    <property type="match status" value="1"/>
</dbReference>
<reference evidence="25 26" key="1">
    <citation type="submission" date="2019-04" db="EMBL/GenBank/DDBJ databases">
        <title>Complete genome sequencing of Piscirickettsia salmonis strain Psal-009.</title>
        <authorList>
            <person name="Schober I."/>
            <person name="Bunk B."/>
            <person name="Sproer C."/>
            <person name="Carril G.P."/>
            <person name="Riedel T."/>
            <person name="Flores-Herrera P.A."/>
            <person name="Nourdin-Galindo G."/>
            <person name="Marshall S.H."/>
            <person name="Overmann J."/>
        </authorList>
    </citation>
    <scope>NUCLEOTIDE SEQUENCE [LARGE SCALE GENOMIC DNA]</scope>
    <source>
        <strain evidence="25 26">Psal-009</strain>
    </source>
</reference>
<comment type="similarity">
    <text evidence="4 23">In the C-terminal section; belongs to the transpeptidase family.</text>
</comment>
<comment type="catalytic activity">
    <reaction evidence="21">
        <text>[GlcNAc-(1-&gt;4)-Mur2Ac(oyl-L-Ala-gamma-D-Glu-L-Lys-D-Ala-D-Ala)](n)-di-trans,octa-cis-undecaprenyl diphosphate + beta-D-GlcNAc-(1-&gt;4)-Mur2Ac(oyl-L-Ala-gamma-D-Glu-L-Lys-D-Ala-D-Ala)-di-trans,octa-cis-undecaprenyl diphosphate = [GlcNAc-(1-&gt;4)-Mur2Ac(oyl-L-Ala-gamma-D-Glu-L-Lys-D-Ala-D-Ala)](n+1)-di-trans,octa-cis-undecaprenyl diphosphate + di-trans,octa-cis-undecaprenyl diphosphate + H(+)</text>
        <dbReference type="Rhea" id="RHEA:23708"/>
        <dbReference type="Rhea" id="RHEA-COMP:9602"/>
        <dbReference type="Rhea" id="RHEA-COMP:9603"/>
        <dbReference type="ChEBI" id="CHEBI:15378"/>
        <dbReference type="ChEBI" id="CHEBI:58405"/>
        <dbReference type="ChEBI" id="CHEBI:60033"/>
        <dbReference type="ChEBI" id="CHEBI:78435"/>
        <dbReference type="EC" id="2.4.99.28"/>
    </reaction>
</comment>
<feature type="active site" description="Acyl-ester intermediate; for transpeptidase activity" evidence="24">
    <location>
        <position position="457"/>
    </location>
</feature>
<dbReference type="GO" id="GO:0009274">
    <property type="term" value="C:peptidoglycan-based cell wall"/>
    <property type="evidence" value="ECO:0007669"/>
    <property type="project" value="UniProtKB-UniRule"/>
</dbReference>
<dbReference type="Gene3D" id="1.10.3810.10">
    <property type="entry name" value="Biosynthetic peptidoglycan transglycosylase-like"/>
    <property type="match status" value="1"/>
</dbReference>
<evidence type="ECO:0000313" key="25">
    <source>
        <dbReference type="EMBL" id="QGO07308.1"/>
    </source>
</evidence>
<organism evidence="25 26">
    <name type="scientific">Piscirickettsia salmonis</name>
    <dbReference type="NCBI Taxonomy" id="1238"/>
    <lineage>
        <taxon>Bacteria</taxon>
        <taxon>Pseudomonadati</taxon>
        <taxon>Pseudomonadota</taxon>
        <taxon>Gammaproteobacteria</taxon>
        <taxon>Thiotrichales</taxon>
        <taxon>Piscirickettsiaceae</taxon>
        <taxon>Piscirickettsia</taxon>
    </lineage>
</organism>
<dbReference type="GO" id="GO:0008658">
    <property type="term" value="F:penicillin binding"/>
    <property type="evidence" value="ECO:0007669"/>
    <property type="project" value="UniProtKB-UniRule"/>
</dbReference>
<dbReference type="Pfam" id="PF14814">
    <property type="entry name" value="UB2H"/>
    <property type="match status" value="1"/>
</dbReference>
<dbReference type="GO" id="GO:0046677">
    <property type="term" value="P:response to antibiotic"/>
    <property type="evidence" value="ECO:0007669"/>
    <property type="project" value="UniProtKB-UniRule"/>
</dbReference>
<evidence type="ECO:0000256" key="23">
    <source>
        <dbReference type="PIRNR" id="PIRNR002799"/>
    </source>
</evidence>
<dbReference type="GO" id="GO:0006508">
    <property type="term" value="P:proteolysis"/>
    <property type="evidence" value="ECO:0007669"/>
    <property type="project" value="UniProtKB-KW"/>
</dbReference>
<evidence type="ECO:0000256" key="1">
    <source>
        <dbReference type="ARBA" id="ARBA00002624"/>
    </source>
</evidence>
<evidence type="ECO:0000256" key="5">
    <source>
        <dbReference type="ARBA" id="ARBA00007739"/>
    </source>
</evidence>
<dbReference type="Gene3D" id="3.30.2060.10">
    <property type="entry name" value="Penicillin-binding protein 1b domain"/>
    <property type="match status" value="1"/>
</dbReference>
<dbReference type="InterPro" id="IPR028166">
    <property type="entry name" value="UB2H"/>
</dbReference>
<dbReference type="GO" id="GO:0008955">
    <property type="term" value="F:peptidoglycan glycosyltransferase activity"/>
    <property type="evidence" value="ECO:0007669"/>
    <property type="project" value="UniProtKB-UniRule"/>
</dbReference>
<dbReference type="InterPro" id="IPR001264">
    <property type="entry name" value="Glyco_trans_51"/>
</dbReference>
<keyword evidence="9" id="KW-0645">Protease</keyword>
<dbReference type="InterPro" id="IPR012338">
    <property type="entry name" value="Beta-lactam/transpept-like"/>
</dbReference>
<keyword evidence="10 23" id="KW-0328">Glycosyltransferase</keyword>
<keyword evidence="12" id="KW-0378">Hydrolase</keyword>
<dbReference type="Proteomes" id="UP000422232">
    <property type="component" value="Chromosome"/>
</dbReference>
<dbReference type="GO" id="GO:0009002">
    <property type="term" value="F:serine-type D-Ala-D-Ala carboxypeptidase activity"/>
    <property type="evidence" value="ECO:0007669"/>
    <property type="project" value="UniProtKB-EC"/>
</dbReference>
<keyword evidence="15" id="KW-0472">Membrane</keyword>
<evidence type="ECO:0000256" key="15">
    <source>
        <dbReference type="ARBA" id="ARBA00023136"/>
    </source>
</evidence>
<comment type="pathway">
    <text evidence="3 23">Cell wall biogenesis; peptidoglycan biosynthesis.</text>
</comment>
<comment type="catalytic activity">
    <reaction evidence="20">
        <text>Preferential cleavage: (Ac)2-L-Lys-D-Ala-|-D-Ala. Also transpeptidation of peptidyl-alanyl moieties that are N-acyl substituents of D-alanine.</text>
        <dbReference type="EC" id="3.4.16.4"/>
    </reaction>
</comment>
<feature type="active site" description="Proton donor; for transglycosylase activity" evidence="24">
    <location>
        <position position="177"/>
    </location>
</feature>
<evidence type="ECO:0000256" key="4">
    <source>
        <dbReference type="ARBA" id="ARBA00007090"/>
    </source>
</evidence>
<dbReference type="InterPro" id="IPR036950">
    <property type="entry name" value="PBP_transglycosylase"/>
</dbReference>
<dbReference type="NCBIfam" id="TIGR02071">
    <property type="entry name" value="PBP_1b"/>
    <property type="match status" value="1"/>
</dbReference>
<evidence type="ECO:0000256" key="17">
    <source>
        <dbReference type="ARBA" id="ARBA00023268"/>
    </source>
</evidence>
<evidence type="ECO:0000256" key="9">
    <source>
        <dbReference type="ARBA" id="ARBA00022670"/>
    </source>
</evidence>
<accession>A0A9Q6PWD4</accession>
<dbReference type="SUPFAM" id="SSF53955">
    <property type="entry name" value="Lysozyme-like"/>
    <property type="match status" value="1"/>
</dbReference>
<evidence type="ECO:0000256" key="19">
    <source>
        <dbReference type="ARBA" id="ARBA00032454"/>
    </source>
</evidence>
<evidence type="ECO:0000256" key="18">
    <source>
        <dbReference type="ARBA" id="ARBA00023316"/>
    </source>
</evidence>
<evidence type="ECO:0000256" key="3">
    <source>
        <dbReference type="ARBA" id="ARBA00004752"/>
    </source>
</evidence>
<keyword evidence="7" id="KW-1003">Cell membrane</keyword>
<evidence type="ECO:0000256" key="20">
    <source>
        <dbReference type="ARBA" id="ARBA00034000"/>
    </source>
</evidence>
<evidence type="ECO:0000256" key="6">
    <source>
        <dbReference type="ARBA" id="ARBA00018637"/>
    </source>
</evidence>
<dbReference type="InterPro" id="IPR001460">
    <property type="entry name" value="PCN-bd_Tpept"/>
</dbReference>
<dbReference type="GO" id="GO:0009252">
    <property type="term" value="P:peptidoglycan biosynthetic process"/>
    <property type="evidence" value="ECO:0007669"/>
    <property type="project" value="UniProtKB-UniRule"/>
</dbReference>
<dbReference type="SUPFAM" id="SSF56601">
    <property type="entry name" value="beta-lactamase/transpeptidase-like"/>
    <property type="match status" value="1"/>
</dbReference>
<evidence type="ECO:0000256" key="24">
    <source>
        <dbReference type="PIRSR" id="PIRSR002799-1"/>
    </source>
</evidence>
<dbReference type="Pfam" id="PF00905">
    <property type="entry name" value="Transpeptidase"/>
    <property type="match status" value="1"/>
</dbReference>
<dbReference type="PIRSF" id="PIRSF002799">
    <property type="entry name" value="PBP_1b"/>
    <property type="match status" value="1"/>
</dbReference>
<dbReference type="InterPro" id="IPR050396">
    <property type="entry name" value="Glycosyltr_51/Transpeptidase"/>
</dbReference>
<evidence type="ECO:0000256" key="8">
    <source>
        <dbReference type="ARBA" id="ARBA00022645"/>
    </source>
</evidence>
<gene>
    <name evidence="25" type="primary">mrcB</name>
    <name evidence="25" type="ORF">Psal009_03251</name>
</gene>
<dbReference type="InterPro" id="IPR011813">
    <property type="entry name" value="PBP_1b"/>
</dbReference>
<dbReference type="RefSeq" id="WP_052104559.1">
    <property type="nucleotide sequence ID" value="NZ_CP012413.1"/>
</dbReference>
<comment type="similarity">
    <text evidence="5 23">In the N-terminal section; belongs to the glycosyltransferase 51 family.</text>
</comment>